<dbReference type="Proteomes" id="UP000326671">
    <property type="component" value="Unassembled WGS sequence"/>
</dbReference>
<dbReference type="RefSeq" id="WP_150442549.1">
    <property type="nucleotide sequence ID" value="NZ_VYKL01000046.1"/>
</dbReference>
<keyword evidence="3" id="KW-1185">Reference proteome</keyword>
<feature type="region of interest" description="Disordered" evidence="1">
    <location>
        <begin position="45"/>
        <end position="87"/>
    </location>
</feature>
<dbReference type="EMBL" id="VYKL01000046">
    <property type="protein sequence ID" value="KAA9014191.1"/>
    <property type="molecule type" value="Genomic_DNA"/>
</dbReference>
<gene>
    <name evidence="2" type="ORF">F4V44_24050</name>
</gene>
<organism evidence="2 3">
    <name type="scientific">Niallia endozanthoxylica</name>
    <dbReference type="NCBI Taxonomy" id="2036016"/>
    <lineage>
        <taxon>Bacteria</taxon>
        <taxon>Bacillati</taxon>
        <taxon>Bacillota</taxon>
        <taxon>Bacilli</taxon>
        <taxon>Bacillales</taxon>
        <taxon>Bacillaceae</taxon>
        <taxon>Niallia</taxon>
    </lineage>
</organism>
<accession>A0A5J5H0V9</accession>
<comment type="caution">
    <text evidence="2">The sequence shown here is derived from an EMBL/GenBank/DDBJ whole genome shotgun (WGS) entry which is preliminary data.</text>
</comment>
<protein>
    <submittedName>
        <fullName evidence="2">Uncharacterized protein</fullName>
    </submittedName>
</protein>
<evidence type="ECO:0000313" key="3">
    <source>
        <dbReference type="Proteomes" id="UP000326671"/>
    </source>
</evidence>
<reference evidence="2 3" key="1">
    <citation type="submission" date="2019-09" db="EMBL/GenBank/DDBJ databases">
        <title>Whole genome sequences of isolates from the Mars Exploration Rovers.</title>
        <authorList>
            <person name="Seuylemezian A."/>
            <person name="Vaishampayan P."/>
        </authorList>
    </citation>
    <scope>NUCLEOTIDE SEQUENCE [LARGE SCALE GENOMIC DNA]</scope>
    <source>
        <strain evidence="2 3">MER_TA_151</strain>
    </source>
</reference>
<sequence>MTKVMLRIFSVLLVLLGIIFFITNNEGLGIAAVVLAIILFPTKRSSVKRGSHGSSHYYDHDNDYDNNPESNSGDSSSGSDSGGGGDD</sequence>
<proteinExistence type="predicted"/>
<dbReference type="AlphaFoldDB" id="A0A5J5H0V9"/>
<name>A0A5J5H0V9_9BACI</name>
<evidence type="ECO:0000313" key="2">
    <source>
        <dbReference type="EMBL" id="KAA9014191.1"/>
    </source>
</evidence>
<evidence type="ECO:0000256" key="1">
    <source>
        <dbReference type="SAM" id="MobiDB-lite"/>
    </source>
</evidence>